<feature type="compositionally biased region" description="Polar residues" evidence="1">
    <location>
        <begin position="140"/>
        <end position="154"/>
    </location>
</feature>
<dbReference type="HOGENOM" id="CLU_913209_0_0_1"/>
<dbReference type="InterPro" id="IPR039391">
    <property type="entry name" value="Phytocyanin-like"/>
</dbReference>
<keyword evidence="4" id="KW-1185">Reference proteome</keyword>
<feature type="compositionally biased region" description="Polar residues" evidence="1">
    <location>
        <begin position="187"/>
        <end position="207"/>
    </location>
</feature>
<feature type="region of interest" description="Disordered" evidence="1">
    <location>
        <begin position="65"/>
        <end position="276"/>
    </location>
</feature>
<dbReference type="PANTHER" id="PTHR33021:SF70">
    <property type="entry name" value="PHYTOCYANIN DOMAIN-CONTAINING PROTEIN"/>
    <property type="match status" value="1"/>
</dbReference>
<sequence>MHGPDHNVVEVNEDAFNSCSATHPHHHPHIEGTTLVPLTTPNASRFFICSVSDHCSQGMRLSVRTLAGPTPKHSPRAPPSHLASPAHAKDDHPAASAPGGDHLAPPFPFGPDVNSPNPQQDLVYRDSSGPHPISPPHPDNTPNAMQDTADSVKSGTRKAPPPHFAPHNSPYRHQQPEEDLAKPTLGGTLTSPPHLDPSNSPNIQQDPMLSPRRNSEDRFPSPHPHPHPHPHPRPPQPRPPPTPTPHHHPPPPPPDYPSPDIPFPPVDPGLCPQNPHPNNGTRLVDVGGVLLSMWLLKTLLFSWHW</sequence>
<dbReference type="SUPFAM" id="SSF49503">
    <property type="entry name" value="Cupredoxins"/>
    <property type="match status" value="1"/>
</dbReference>
<dbReference type="OMA" id="CSATHPH"/>
<organism evidence="3 4">
    <name type="scientific">Amborella trichopoda</name>
    <dbReference type="NCBI Taxonomy" id="13333"/>
    <lineage>
        <taxon>Eukaryota</taxon>
        <taxon>Viridiplantae</taxon>
        <taxon>Streptophyta</taxon>
        <taxon>Embryophyta</taxon>
        <taxon>Tracheophyta</taxon>
        <taxon>Spermatophyta</taxon>
        <taxon>Magnoliopsida</taxon>
        <taxon>Amborellales</taxon>
        <taxon>Amborellaceae</taxon>
        <taxon>Amborella</taxon>
    </lineage>
</organism>
<evidence type="ECO:0000313" key="3">
    <source>
        <dbReference type="EMBL" id="ERN09497.1"/>
    </source>
</evidence>
<dbReference type="EMBL" id="KI392980">
    <property type="protein sequence ID" value="ERN09497.1"/>
    <property type="molecule type" value="Genomic_DNA"/>
</dbReference>
<feature type="compositionally biased region" description="Pro residues" evidence="1">
    <location>
        <begin position="233"/>
        <end position="267"/>
    </location>
</feature>
<evidence type="ECO:0000313" key="4">
    <source>
        <dbReference type="Proteomes" id="UP000017836"/>
    </source>
</evidence>
<dbReference type="GO" id="GO:0005886">
    <property type="term" value="C:plasma membrane"/>
    <property type="evidence" value="ECO:0000318"/>
    <property type="project" value="GO_Central"/>
</dbReference>
<protein>
    <recommendedName>
        <fullName evidence="2">Phytocyanin domain-containing protein</fullName>
    </recommendedName>
</protein>
<accession>W1PHM0</accession>
<proteinExistence type="predicted"/>
<dbReference type="Gene3D" id="2.60.40.420">
    <property type="entry name" value="Cupredoxins - blue copper proteins"/>
    <property type="match status" value="1"/>
</dbReference>
<reference evidence="4" key="1">
    <citation type="journal article" date="2013" name="Science">
        <title>The Amborella genome and the evolution of flowering plants.</title>
        <authorList>
            <consortium name="Amborella Genome Project"/>
        </authorList>
    </citation>
    <scope>NUCLEOTIDE SEQUENCE [LARGE SCALE GENOMIC DNA]</scope>
</reference>
<feature type="domain" description="Phytocyanin" evidence="2">
    <location>
        <begin position="1"/>
        <end position="67"/>
    </location>
</feature>
<evidence type="ECO:0000259" key="2">
    <source>
        <dbReference type="PROSITE" id="PS51485"/>
    </source>
</evidence>
<name>W1PHM0_AMBTC</name>
<gene>
    <name evidence="3" type="ORF">AMTR_s00029p00116850</name>
</gene>
<dbReference type="AlphaFoldDB" id="W1PHM0"/>
<dbReference type="InterPro" id="IPR003245">
    <property type="entry name" value="Phytocyanin_dom"/>
</dbReference>
<dbReference type="InterPro" id="IPR008972">
    <property type="entry name" value="Cupredoxin"/>
</dbReference>
<evidence type="ECO:0000256" key="1">
    <source>
        <dbReference type="SAM" id="MobiDB-lite"/>
    </source>
</evidence>
<dbReference type="Proteomes" id="UP000017836">
    <property type="component" value="Unassembled WGS sequence"/>
</dbReference>
<dbReference type="PANTHER" id="PTHR33021">
    <property type="entry name" value="BLUE COPPER PROTEIN"/>
    <property type="match status" value="1"/>
</dbReference>
<dbReference type="Pfam" id="PF02298">
    <property type="entry name" value="Cu_bind_like"/>
    <property type="match status" value="1"/>
</dbReference>
<dbReference type="PROSITE" id="PS51485">
    <property type="entry name" value="PHYTOCYANIN"/>
    <property type="match status" value="1"/>
</dbReference>
<dbReference type="Gramene" id="ERN09497">
    <property type="protein sequence ID" value="ERN09497"/>
    <property type="gene ID" value="AMTR_s00029p00116850"/>
</dbReference>
<dbReference type="GO" id="GO:0009055">
    <property type="term" value="F:electron transfer activity"/>
    <property type="evidence" value="ECO:0007669"/>
    <property type="project" value="InterPro"/>
</dbReference>